<proteinExistence type="predicted"/>
<dbReference type="AlphaFoldDB" id="A0A7S8C1K5"/>
<protein>
    <submittedName>
        <fullName evidence="2">Uncharacterized protein</fullName>
    </submittedName>
</protein>
<dbReference type="Proteomes" id="UP000593594">
    <property type="component" value="Chromosome"/>
</dbReference>
<dbReference type="EMBL" id="CP058214">
    <property type="protein sequence ID" value="QPC41676.1"/>
    <property type="molecule type" value="Genomic_DNA"/>
</dbReference>
<gene>
    <name evidence="2" type="ORF">HW532_02415</name>
</gene>
<dbReference type="KEGG" id="kmn:HW532_02415"/>
<organism evidence="2 3">
    <name type="scientific">Kaustia mangrovi</name>
    <dbReference type="NCBI Taxonomy" id="2593653"/>
    <lineage>
        <taxon>Bacteria</taxon>
        <taxon>Pseudomonadati</taxon>
        <taxon>Pseudomonadota</taxon>
        <taxon>Alphaproteobacteria</taxon>
        <taxon>Hyphomicrobiales</taxon>
        <taxon>Parvibaculaceae</taxon>
        <taxon>Kaustia</taxon>
    </lineage>
</organism>
<keyword evidence="1" id="KW-1133">Transmembrane helix</keyword>
<evidence type="ECO:0000313" key="2">
    <source>
        <dbReference type="EMBL" id="QPC41676.1"/>
    </source>
</evidence>
<sequence>MTTLSKIIFAIPLIGWMLRSAWYGDDSEKVFFCINIVVFWGLAIYAFGYPALIIPALTVTGVYLVSMIALTARDI</sequence>
<evidence type="ECO:0000256" key="1">
    <source>
        <dbReference type="SAM" id="Phobius"/>
    </source>
</evidence>
<keyword evidence="3" id="KW-1185">Reference proteome</keyword>
<reference evidence="2 3" key="1">
    <citation type="submission" date="2020-06" db="EMBL/GenBank/DDBJ databases">
        <title>Genome sequence of 2 isolates from Red Sea Mangroves.</title>
        <authorList>
            <person name="Sefrji F."/>
            <person name="Michoud G."/>
            <person name="Merlino G."/>
            <person name="Daffonchio D."/>
        </authorList>
    </citation>
    <scope>NUCLEOTIDE SEQUENCE [LARGE SCALE GENOMIC DNA]</scope>
    <source>
        <strain evidence="2 3">R1DC25</strain>
    </source>
</reference>
<evidence type="ECO:0000313" key="3">
    <source>
        <dbReference type="Proteomes" id="UP000593594"/>
    </source>
</evidence>
<dbReference type="RefSeq" id="WP_213162898.1">
    <property type="nucleotide sequence ID" value="NZ_CP058214.1"/>
</dbReference>
<keyword evidence="1" id="KW-0472">Membrane</keyword>
<feature type="transmembrane region" description="Helical" evidence="1">
    <location>
        <begin position="6"/>
        <end position="23"/>
    </location>
</feature>
<keyword evidence="1" id="KW-0812">Transmembrane</keyword>
<accession>A0A7S8C1K5</accession>
<name>A0A7S8C1K5_9HYPH</name>
<feature type="transmembrane region" description="Helical" evidence="1">
    <location>
        <begin position="53"/>
        <end position="72"/>
    </location>
</feature>